<evidence type="ECO:0000313" key="17">
    <source>
        <dbReference type="Proteomes" id="UP000054524"/>
    </source>
</evidence>
<dbReference type="GO" id="GO:0006633">
    <property type="term" value="P:fatty acid biosynthetic process"/>
    <property type="evidence" value="ECO:0007669"/>
    <property type="project" value="TreeGrafter"/>
</dbReference>
<dbReference type="Proteomes" id="UP000054524">
    <property type="component" value="Unassembled WGS sequence"/>
</dbReference>
<evidence type="ECO:0000259" key="14">
    <source>
        <dbReference type="PROSITE" id="PS50980"/>
    </source>
</evidence>
<dbReference type="GO" id="GO:0003989">
    <property type="term" value="F:acetyl-CoA carboxylase activity"/>
    <property type="evidence" value="ECO:0007669"/>
    <property type="project" value="UniProtKB-EC"/>
</dbReference>
<evidence type="ECO:0000256" key="2">
    <source>
        <dbReference type="ARBA" id="ARBA00004956"/>
    </source>
</evidence>
<dbReference type="FunFam" id="3.30.1490.20:FF:000003">
    <property type="entry name" value="acetyl-CoA carboxylase isoform X1"/>
    <property type="match status" value="1"/>
</dbReference>
<feature type="compositionally biased region" description="Low complexity" evidence="11">
    <location>
        <begin position="1518"/>
        <end position="1527"/>
    </location>
</feature>
<evidence type="ECO:0000256" key="5">
    <source>
        <dbReference type="ARBA" id="ARBA00022840"/>
    </source>
</evidence>
<keyword evidence="17" id="KW-1185">Reference proteome</keyword>
<dbReference type="SUPFAM" id="SSF56059">
    <property type="entry name" value="Glutathione synthetase ATP-binding domain-like"/>
    <property type="match status" value="1"/>
</dbReference>
<evidence type="ECO:0000256" key="8">
    <source>
        <dbReference type="ARBA" id="ARBA00048065"/>
    </source>
</evidence>
<dbReference type="GO" id="GO:0005524">
    <property type="term" value="F:ATP binding"/>
    <property type="evidence" value="ECO:0007669"/>
    <property type="project" value="UniProtKB-UniRule"/>
</dbReference>
<comment type="caution">
    <text evidence="16">The sequence shown here is derived from an EMBL/GenBank/DDBJ whole genome shotgun (WGS) entry which is preliminary data.</text>
</comment>
<dbReference type="HOGENOM" id="CLU_000395_5_2_1"/>
<dbReference type="Pfam" id="PF02786">
    <property type="entry name" value="CPSase_L_D2"/>
    <property type="match status" value="1"/>
</dbReference>
<dbReference type="Pfam" id="PF02785">
    <property type="entry name" value="Biotin_carb_C"/>
    <property type="match status" value="1"/>
</dbReference>
<dbReference type="InterPro" id="IPR011763">
    <property type="entry name" value="COA_CT_C"/>
</dbReference>
<dbReference type="Pfam" id="PF00289">
    <property type="entry name" value="Biotin_carb_N"/>
    <property type="match status" value="1"/>
</dbReference>
<dbReference type="InterPro" id="IPR011054">
    <property type="entry name" value="Rudment_hybrid_motif"/>
</dbReference>
<gene>
    <name evidence="16" type="ORF">NESG_01771</name>
</gene>
<evidence type="ECO:0000259" key="12">
    <source>
        <dbReference type="PROSITE" id="PS50975"/>
    </source>
</evidence>
<accession>A0A086J0W9</accession>
<evidence type="ECO:0000256" key="11">
    <source>
        <dbReference type="SAM" id="MobiDB-lite"/>
    </source>
</evidence>
<dbReference type="Gene3D" id="3.30.470.20">
    <property type="entry name" value="ATP-grasp fold, B domain"/>
    <property type="match status" value="1"/>
</dbReference>
<feature type="domain" description="ATP-grasp" evidence="12">
    <location>
        <begin position="152"/>
        <end position="356"/>
    </location>
</feature>
<dbReference type="InterPro" id="IPR011762">
    <property type="entry name" value="COA_CT_N"/>
</dbReference>
<dbReference type="InterPro" id="IPR016185">
    <property type="entry name" value="PreATP-grasp_dom_sf"/>
</dbReference>
<evidence type="ECO:0000259" key="13">
    <source>
        <dbReference type="PROSITE" id="PS50979"/>
    </source>
</evidence>
<feature type="domain" description="CoA carboxyltransferase C-terminal" evidence="15">
    <location>
        <begin position="1576"/>
        <end position="1835"/>
    </location>
</feature>
<dbReference type="SUPFAM" id="SSF52440">
    <property type="entry name" value="PreATP-grasp domain"/>
    <property type="match status" value="1"/>
</dbReference>
<feature type="compositionally biased region" description="Polar residues" evidence="11">
    <location>
        <begin position="881"/>
        <end position="898"/>
    </location>
</feature>
<comment type="cofactor">
    <cofactor evidence="1">
        <name>biotin</name>
        <dbReference type="ChEBI" id="CHEBI:57586"/>
    </cofactor>
</comment>
<feature type="compositionally biased region" description="Basic and acidic residues" evidence="11">
    <location>
        <begin position="830"/>
        <end position="877"/>
    </location>
</feature>
<feature type="compositionally biased region" description="Basic and acidic residues" evidence="11">
    <location>
        <begin position="791"/>
        <end position="822"/>
    </location>
</feature>
<dbReference type="Pfam" id="PF00364">
    <property type="entry name" value="Biotin_lipoyl"/>
    <property type="match status" value="1"/>
</dbReference>
<dbReference type="GeneID" id="77676744"/>
<evidence type="ECO:0000256" key="6">
    <source>
        <dbReference type="ARBA" id="ARBA00023267"/>
    </source>
</evidence>
<dbReference type="InterPro" id="IPR011761">
    <property type="entry name" value="ATP-grasp"/>
</dbReference>
<dbReference type="SUPFAM" id="SSF51246">
    <property type="entry name" value="Rudiment single hybrid motif"/>
    <property type="match status" value="1"/>
</dbReference>
<evidence type="ECO:0000256" key="10">
    <source>
        <dbReference type="PROSITE-ProRule" id="PRU00409"/>
    </source>
</evidence>
<feature type="region of interest" description="Disordered" evidence="11">
    <location>
        <begin position="1518"/>
        <end position="1581"/>
    </location>
</feature>
<reference evidence="16 17" key="1">
    <citation type="journal article" date="2014" name="Genome Announc.">
        <title>Genome Sequence of the Microsporidian Species Nematocida sp1 Strain ERTm6 (ATCC PRA-372).</title>
        <authorList>
            <person name="Bakowski M.A."/>
            <person name="Priest M."/>
            <person name="Young S."/>
            <person name="Cuomo C.A."/>
            <person name="Troemel E.R."/>
        </authorList>
    </citation>
    <scope>NUCLEOTIDE SEQUENCE [LARGE SCALE GENOMIC DNA]</scope>
    <source>
        <strain evidence="16 17">ERTm6</strain>
    </source>
</reference>
<dbReference type="InterPro" id="IPR011764">
    <property type="entry name" value="Biotin_carboxylation_dom"/>
</dbReference>
<dbReference type="InterPro" id="IPR005481">
    <property type="entry name" value="BC-like_N"/>
</dbReference>
<dbReference type="SMART" id="SM00878">
    <property type="entry name" value="Biotin_carb_C"/>
    <property type="match status" value="1"/>
</dbReference>
<dbReference type="InterPro" id="IPR029045">
    <property type="entry name" value="ClpP/crotonase-like_dom_sf"/>
</dbReference>
<dbReference type="PANTHER" id="PTHR45728">
    <property type="entry name" value="ACETYL-COA CARBOXYLASE, ISOFORM A"/>
    <property type="match status" value="1"/>
</dbReference>
<keyword evidence="3" id="KW-0436">Ligase</keyword>
<dbReference type="PROSITE" id="PS00867">
    <property type="entry name" value="CPSASE_2"/>
    <property type="match status" value="1"/>
</dbReference>
<sequence>MVRVMHENNALDAFISELGGTYAGNRIFIGNNSLAAFKFIISMEDFSYRRFGKSVFEFYGIERPSDRTSRSKYLDMLSGYIEVHTEDLQDSFKSADIICQSALHFNCKFVWPGWGHASEDPDLPRACTKHNLIFIGPDTSAMELLGSKISANKVADTAGIMAIPWIDIVHMDKLQDFCESAGYPIMVKSPEGGGGKGIRIANTQQEVQTAIKTVQDETGTKEVFLTKYLRNIKHIELQIIADKYGTVEVLSTRDCTLQRRNQKLIEEGPALLDKKKEEEIIHKAKRLIEIAKYENACTVEFVYDLDGDQLFFLECNPRLQVEHTVTELLIDSNICAVQWLISCGVSVTKLKECSIIKEYTGDKHVVGARIIAESAECMFMPSTGSLSVVSSLPAGTVGYFSVDTGYITPYNDSQFGHVFGIGSSREEAVYALDLALKSVKITGEVKNLNHFLRDLISTDEFHENKHTTRTAERFLQEWVKLSVVDPFFILAFCAISVHRKELPNMSMVFQVGGVHVSADVCRMDSSVYGIVINSGISVMEILSLCDDKYRIKGRQGEIHVVYFSEAKMYTEIHTSQKTVRFMGGACGNEVRATVPGRVVRILKEGSVKKDEDYLEIESMKNLIRIKAPKSGSISYSVQVGEVVEVGDTLGSIIGDAGEDEVINYTERITFRNTSKDYTLNIFKGYRVPEGLLLYDEETMASALQEFSAYEGADAPAANKYILECMDVLQESKNIMRFKEPLNMLKERLLRHGVRQGSISILQKIHRLHCKIEEEIVSRLKEFKGLKGLKKMKEGRQEEGSLRDPLMEDQKDTLSKDTLEGDGLKGVTLKDTPKDTTLSKDQQELKDNTLKDEQELKDDTLNKDTLNKDSLEDTKNQDTLEDGTNQDTLNKDSALSQDTLNKDTLNKDTLEGEGQDSTLKDVTIQEFPNISLSPNTLSDDNLLVGAFYADEPERTELLRAWGKRVFEGSDLEVSHVEISPELGLVTKISVRVDGTTRIFYLLEALHENIPDINEAPEGNMSIISCLKEDTPDFTVIFISEAGASYLSHRNGLTAWDIDIFHMEMDRLELPCEIKMHCKRPDYILGSRKVLIYKLTDRIVAYSGVSGEVIKSGLSPVINEVLFGYALTGANMPLIWYVHVTDTVEYSDAMMVYFKEGLLTEYVHMSGYKCIWKIEGKFLKEGQFHVQLNNEKGFPEVYMEIMGAQIFYRIGAYTVQSSRYTDVSVDEFLPEYYSQEMLQASRTKARSLGTICIYDAALLLSIFMKDISGDVKVTRIENKKEAAIFGWRFTSDGFDFIFLGNDITVKNGAFSIDEGNYFSECARLAGVHKIPFVYVSSNSGAKIEVLEVIKSLIKYDNTLDVVYMEKDKYEALKDKEIVEVLEREINGRNVFEITEIMGNYGMGVENLSYSAQIAKDMARLYKSVPTMTYVTGRAVGIGAYLASIGGRTIQKIDAPIILTGYNALNSLLQKEIYKNNLEIGGPSILAKNGVVHKKVDSDASGIYQVLRWLMYLRTGKVQSEQSQTEQVQTEECEKMQSEQVHSEQSQTEQVHTEESEQVQSKPKTSESENSQTEKLQSEEQTDLQVESFTAEEVVDYISDINGFTEYLEDWAPNVRIGRSVVGNIPCGIIFPRTGSVHRSLPAPEAVNSGFVPSSVVQTLWTENVLLSESAKKIAHAIQSFSLESLPIIILLNWKGFSAGHLDMFNGVLQNGSEIVRSMEDSDSKIFTYLPPKAELRGGSWVVFDKKIGNKIKSAAHPTAKGSVIHPDGLSKIKCKQEELAAILEESQIPFSKIDASKLAQRFCDLHDSSKRMIKMHVIDEIINVSELRAAIIEYFME</sequence>
<dbReference type="InterPro" id="IPR049076">
    <property type="entry name" value="ACCA"/>
</dbReference>
<feature type="domain" description="Biotin carboxylation" evidence="13">
    <location>
        <begin position="23"/>
        <end position="476"/>
    </location>
</feature>
<dbReference type="Pfam" id="PF01039">
    <property type="entry name" value="Carboxyl_trans"/>
    <property type="match status" value="1"/>
</dbReference>
<dbReference type="RefSeq" id="XP_052904342.1">
    <property type="nucleotide sequence ID" value="XM_053049392.1"/>
</dbReference>
<protein>
    <recommendedName>
        <fullName evidence="18">Biotin carboxylase</fullName>
    </recommendedName>
</protein>
<dbReference type="GO" id="GO:0004075">
    <property type="term" value="F:biotin carboxylase activity"/>
    <property type="evidence" value="ECO:0007669"/>
    <property type="project" value="UniProtKB-EC"/>
</dbReference>
<dbReference type="GO" id="GO:0046872">
    <property type="term" value="F:metal ion binding"/>
    <property type="evidence" value="ECO:0007669"/>
    <property type="project" value="InterPro"/>
</dbReference>
<dbReference type="PROSITE" id="PS50975">
    <property type="entry name" value="ATP_GRASP"/>
    <property type="match status" value="1"/>
</dbReference>
<dbReference type="UniPathway" id="UPA00655">
    <property type="reaction ID" value="UER00711"/>
</dbReference>
<comment type="pathway">
    <text evidence="2">Lipid metabolism; malonyl-CoA biosynthesis; malonyl-CoA from acetyl-CoA: step 1/1.</text>
</comment>
<comment type="catalytic activity">
    <reaction evidence="9">
        <text>N(6)-biotinyl-L-lysyl-[protein] + hydrogencarbonate + ATP = N(6)-carboxybiotinyl-L-lysyl-[protein] + ADP + phosphate + H(+)</text>
        <dbReference type="Rhea" id="RHEA:13501"/>
        <dbReference type="Rhea" id="RHEA-COMP:10505"/>
        <dbReference type="Rhea" id="RHEA-COMP:10506"/>
        <dbReference type="ChEBI" id="CHEBI:15378"/>
        <dbReference type="ChEBI" id="CHEBI:17544"/>
        <dbReference type="ChEBI" id="CHEBI:30616"/>
        <dbReference type="ChEBI" id="CHEBI:43474"/>
        <dbReference type="ChEBI" id="CHEBI:83144"/>
        <dbReference type="ChEBI" id="CHEBI:83145"/>
        <dbReference type="ChEBI" id="CHEBI:456216"/>
        <dbReference type="EC" id="6.3.4.14"/>
    </reaction>
</comment>
<keyword evidence="4 10" id="KW-0547">Nucleotide-binding</keyword>
<evidence type="ECO:0000256" key="3">
    <source>
        <dbReference type="ARBA" id="ARBA00022598"/>
    </source>
</evidence>
<evidence type="ECO:0000256" key="1">
    <source>
        <dbReference type="ARBA" id="ARBA00001953"/>
    </source>
</evidence>
<dbReference type="PROSITE" id="PS50979">
    <property type="entry name" value="BC"/>
    <property type="match status" value="1"/>
</dbReference>
<feature type="compositionally biased region" description="Polar residues" evidence="11">
    <location>
        <begin position="1535"/>
        <end position="1547"/>
    </location>
</feature>
<feature type="region of interest" description="Disordered" evidence="11">
    <location>
        <begin position="791"/>
        <end position="916"/>
    </location>
</feature>
<dbReference type="PANTHER" id="PTHR45728:SF3">
    <property type="entry name" value="ACETYL-COA CARBOXYLASE"/>
    <property type="match status" value="1"/>
</dbReference>
<dbReference type="InterPro" id="IPR011053">
    <property type="entry name" value="Single_hybrid_motif"/>
</dbReference>
<keyword evidence="6" id="KW-0092">Biotin</keyword>
<proteinExistence type="predicted"/>
<name>A0A086J0W9_NEMA1</name>
<evidence type="ECO:0000256" key="9">
    <source>
        <dbReference type="ARBA" id="ARBA00048600"/>
    </source>
</evidence>
<dbReference type="PROSITE" id="PS50989">
    <property type="entry name" value="COA_CT_CTER"/>
    <property type="match status" value="1"/>
</dbReference>
<keyword evidence="5 10" id="KW-0067">ATP-binding</keyword>
<dbReference type="EMBL" id="AKIJ01000004">
    <property type="protein sequence ID" value="KFG25787.1"/>
    <property type="molecule type" value="Genomic_DNA"/>
</dbReference>
<evidence type="ECO:0000256" key="7">
    <source>
        <dbReference type="ARBA" id="ARBA00023268"/>
    </source>
</evidence>
<dbReference type="PROSITE" id="PS50980">
    <property type="entry name" value="COA_CT_NTER"/>
    <property type="match status" value="1"/>
</dbReference>
<evidence type="ECO:0000313" key="16">
    <source>
        <dbReference type="EMBL" id="KFG25787.1"/>
    </source>
</evidence>
<keyword evidence="7" id="KW-0511">Multifunctional enzyme</keyword>
<dbReference type="CDD" id="cd06850">
    <property type="entry name" value="biotinyl_domain"/>
    <property type="match status" value="1"/>
</dbReference>
<dbReference type="SUPFAM" id="SSF51230">
    <property type="entry name" value="Single hybrid motif"/>
    <property type="match status" value="1"/>
</dbReference>
<evidence type="ECO:0008006" key="18">
    <source>
        <dbReference type="Google" id="ProtNLM"/>
    </source>
</evidence>
<feature type="compositionally biased region" description="Basic and acidic residues" evidence="11">
    <location>
        <begin position="899"/>
        <end position="909"/>
    </location>
</feature>
<dbReference type="Gene3D" id="3.90.226.10">
    <property type="entry name" value="2-enoyl-CoA Hydratase, Chain A, domain 1"/>
    <property type="match status" value="2"/>
</dbReference>
<evidence type="ECO:0000256" key="4">
    <source>
        <dbReference type="ARBA" id="ARBA00022741"/>
    </source>
</evidence>
<dbReference type="InterPro" id="IPR034733">
    <property type="entry name" value="AcCoA_carboxyl_beta"/>
</dbReference>
<dbReference type="InterPro" id="IPR005479">
    <property type="entry name" value="CPAse_ATP-bd"/>
</dbReference>
<feature type="compositionally biased region" description="Polar residues" evidence="11">
    <location>
        <begin position="1555"/>
        <end position="1572"/>
    </location>
</feature>
<feature type="domain" description="CoA carboxyltransferase N-terminal" evidence="14">
    <location>
        <begin position="1278"/>
        <end position="1522"/>
    </location>
</feature>
<dbReference type="InterPro" id="IPR005482">
    <property type="entry name" value="Biotin_COase_C"/>
</dbReference>
<dbReference type="SUPFAM" id="SSF52096">
    <property type="entry name" value="ClpP/crotonase"/>
    <property type="match status" value="2"/>
</dbReference>
<organism evidence="16 17">
    <name type="scientific">Nematocida ausubeli (strain ATCC PRA-371 / ERTm2)</name>
    <name type="common">Nematode killer fungus</name>
    <dbReference type="NCBI Taxonomy" id="1913371"/>
    <lineage>
        <taxon>Eukaryota</taxon>
        <taxon>Fungi</taxon>
        <taxon>Fungi incertae sedis</taxon>
        <taxon>Microsporidia</taxon>
        <taxon>Nematocida</taxon>
    </lineage>
</organism>
<dbReference type="Gene3D" id="2.40.50.100">
    <property type="match status" value="1"/>
</dbReference>
<evidence type="ECO:0000259" key="15">
    <source>
        <dbReference type="PROSITE" id="PS50989"/>
    </source>
</evidence>
<dbReference type="GO" id="GO:2001295">
    <property type="term" value="P:malonyl-CoA biosynthetic process"/>
    <property type="evidence" value="ECO:0007669"/>
    <property type="project" value="UniProtKB-UniPathway"/>
</dbReference>
<comment type="catalytic activity">
    <reaction evidence="8">
        <text>hydrogencarbonate + acetyl-CoA + ATP = malonyl-CoA + ADP + phosphate + H(+)</text>
        <dbReference type="Rhea" id="RHEA:11308"/>
        <dbReference type="ChEBI" id="CHEBI:15378"/>
        <dbReference type="ChEBI" id="CHEBI:17544"/>
        <dbReference type="ChEBI" id="CHEBI:30616"/>
        <dbReference type="ChEBI" id="CHEBI:43474"/>
        <dbReference type="ChEBI" id="CHEBI:57288"/>
        <dbReference type="ChEBI" id="CHEBI:57384"/>
        <dbReference type="ChEBI" id="CHEBI:456216"/>
        <dbReference type="EC" id="6.4.1.2"/>
    </reaction>
</comment>
<dbReference type="InterPro" id="IPR000089">
    <property type="entry name" value="Biotin_lipoyl"/>
</dbReference>